<keyword evidence="5" id="KW-0677">Repeat</keyword>
<evidence type="ECO:0000256" key="9">
    <source>
        <dbReference type="PROSITE-ProRule" id="PRU00703"/>
    </source>
</evidence>
<dbReference type="GO" id="GO:0050660">
    <property type="term" value="F:flavin adenine dinucleotide binding"/>
    <property type="evidence" value="ECO:0007669"/>
    <property type="project" value="InterPro"/>
</dbReference>
<comment type="subcellular location">
    <subcellularLocation>
        <location evidence="1">Cell membrane</location>
        <topology evidence="1">Multi-pass membrane protein</topology>
    </subcellularLocation>
</comment>
<dbReference type="Pfam" id="PF00571">
    <property type="entry name" value="CBS"/>
    <property type="match status" value="2"/>
</dbReference>
<evidence type="ECO:0000259" key="12">
    <source>
        <dbReference type="PROSITE" id="PS51371"/>
    </source>
</evidence>
<dbReference type="Gene3D" id="3.10.580.10">
    <property type="entry name" value="CBS-domain"/>
    <property type="match status" value="1"/>
</dbReference>
<sequence length="423" mass="47741">MIAIDFSIVLGVVLLFLLLFCSALVSGAEVALFSLSRTDIEKGLEAKSKRIQIITNLLDRPKKLLATILVANNFINIGIVILFAYLSSDLFSGISSPVIKFVIEVVVVTSLILLFGEILPKIYASRNNLKFATFMAYPLKVLDVLLSPLSLPMRSVTIGIHNKLGKQKSNLSIDQLSQALELTSEEDTTKEEHKILQGIVSFGNTDTKQVMRPRIDIFALNIEQKYVDIMPEIVKNGYSRIPVYKDNIDTIKGILYVKDLLPYIDRKQFDWTTLIREPFFVPENKKLDDLMAEFQEMKVHLAVVVDEYGGTSGLISLEDIIEEIVGDISDEFDDDDLTYSKLDDNNYVFEGKTALKDFYKIIKVEDVTVFEDNKGEAETIAGFVLETSGSFPKLNSKINFKNYVFKIEALDKKRIKLVKFTIT</sequence>
<dbReference type="Gene3D" id="3.30.465.10">
    <property type="match status" value="1"/>
</dbReference>
<dbReference type="InterPro" id="IPR016169">
    <property type="entry name" value="FAD-bd_PCMH_sub2"/>
</dbReference>
<dbReference type="PROSITE" id="PS51846">
    <property type="entry name" value="CNNM"/>
    <property type="match status" value="1"/>
</dbReference>
<keyword evidence="7 9" id="KW-0129">CBS domain</keyword>
<dbReference type="CDD" id="cd04590">
    <property type="entry name" value="CBS_pair_CorC_HlyC_assoc"/>
    <property type="match status" value="1"/>
</dbReference>
<dbReference type="SMART" id="SM00116">
    <property type="entry name" value="CBS"/>
    <property type="match status" value="2"/>
</dbReference>
<dbReference type="InterPro" id="IPR044751">
    <property type="entry name" value="Ion_transp-like_CBS"/>
</dbReference>
<dbReference type="InterPro" id="IPR019862">
    <property type="entry name" value="Motility-assoc_prot_GldE"/>
</dbReference>
<evidence type="ECO:0000256" key="2">
    <source>
        <dbReference type="ARBA" id="ARBA00006337"/>
    </source>
</evidence>
<dbReference type="AlphaFoldDB" id="A0A4R1RSA3"/>
<feature type="transmembrane region" description="Helical" evidence="11">
    <location>
        <begin position="98"/>
        <end position="119"/>
    </location>
</feature>
<evidence type="ECO:0000256" key="5">
    <source>
        <dbReference type="ARBA" id="ARBA00022737"/>
    </source>
</evidence>
<dbReference type="InterPro" id="IPR002550">
    <property type="entry name" value="CNNM"/>
</dbReference>
<evidence type="ECO:0000313" key="15">
    <source>
        <dbReference type="Proteomes" id="UP000295455"/>
    </source>
</evidence>
<dbReference type="Proteomes" id="UP000295455">
    <property type="component" value="Unassembled WGS sequence"/>
</dbReference>
<gene>
    <name evidence="14" type="ORF">EV196_101276</name>
</gene>
<protein>
    <submittedName>
        <fullName evidence="14">Gliding motility-associated protein GldE</fullName>
    </submittedName>
</protein>
<dbReference type="Pfam" id="PF03471">
    <property type="entry name" value="CorC_HlyC"/>
    <property type="match status" value="1"/>
</dbReference>
<evidence type="ECO:0000256" key="11">
    <source>
        <dbReference type="SAM" id="Phobius"/>
    </source>
</evidence>
<evidence type="ECO:0000256" key="8">
    <source>
        <dbReference type="ARBA" id="ARBA00023136"/>
    </source>
</evidence>
<evidence type="ECO:0000313" key="14">
    <source>
        <dbReference type="EMBL" id="TCL68852.1"/>
    </source>
</evidence>
<evidence type="ECO:0000256" key="7">
    <source>
        <dbReference type="ARBA" id="ARBA00023122"/>
    </source>
</evidence>
<keyword evidence="8 10" id="KW-0472">Membrane</keyword>
<feature type="domain" description="CBS" evidence="12">
    <location>
        <begin position="211"/>
        <end position="273"/>
    </location>
</feature>
<comment type="caution">
    <text evidence="14">The sequence shown here is derived from an EMBL/GenBank/DDBJ whole genome shotgun (WGS) entry which is preliminary data.</text>
</comment>
<organism evidence="14 15">
    <name type="scientific">Mariniflexile fucanivorans</name>
    <dbReference type="NCBI Taxonomy" id="264023"/>
    <lineage>
        <taxon>Bacteria</taxon>
        <taxon>Pseudomonadati</taxon>
        <taxon>Bacteroidota</taxon>
        <taxon>Flavobacteriia</taxon>
        <taxon>Flavobacteriales</taxon>
        <taxon>Flavobacteriaceae</taxon>
        <taxon>Mariniflexile</taxon>
    </lineage>
</organism>
<feature type="domain" description="CNNM transmembrane" evidence="13">
    <location>
        <begin position="4"/>
        <end position="192"/>
    </location>
</feature>
<dbReference type="EMBL" id="SLUP01000001">
    <property type="protein sequence ID" value="TCL68852.1"/>
    <property type="molecule type" value="Genomic_DNA"/>
</dbReference>
<evidence type="ECO:0000256" key="1">
    <source>
        <dbReference type="ARBA" id="ARBA00004651"/>
    </source>
</evidence>
<reference evidence="14 15" key="1">
    <citation type="submission" date="2019-03" db="EMBL/GenBank/DDBJ databases">
        <title>Genomic Encyclopedia of Type Strains, Phase IV (KMG-IV): sequencing the most valuable type-strain genomes for metagenomic binning, comparative biology and taxonomic classification.</title>
        <authorList>
            <person name="Goeker M."/>
        </authorList>
    </citation>
    <scope>NUCLEOTIDE SEQUENCE [LARGE SCALE GENOMIC DNA]</scope>
    <source>
        <strain evidence="14 15">DSM 18792</strain>
    </source>
</reference>
<dbReference type="PANTHER" id="PTHR22777">
    <property type="entry name" value="HEMOLYSIN-RELATED"/>
    <property type="match status" value="1"/>
</dbReference>
<dbReference type="FunFam" id="3.10.580.10:FF:000002">
    <property type="entry name" value="Magnesium/cobalt efflux protein CorC"/>
    <property type="match status" value="1"/>
</dbReference>
<keyword evidence="3" id="KW-1003">Cell membrane</keyword>
<accession>A0A4R1RSA3</accession>
<dbReference type="SUPFAM" id="SSF54631">
    <property type="entry name" value="CBS-domain pair"/>
    <property type="match status" value="1"/>
</dbReference>
<dbReference type="SMART" id="SM01091">
    <property type="entry name" value="CorC_HlyC"/>
    <property type="match status" value="1"/>
</dbReference>
<dbReference type="InterPro" id="IPR005170">
    <property type="entry name" value="Transptr-assoc_dom"/>
</dbReference>
<feature type="transmembrane region" description="Helical" evidence="11">
    <location>
        <begin position="64"/>
        <end position="86"/>
    </location>
</feature>
<dbReference type="InterPro" id="IPR046342">
    <property type="entry name" value="CBS_dom_sf"/>
</dbReference>
<evidence type="ECO:0000256" key="10">
    <source>
        <dbReference type="PROSITE-ProRule" id="PRU01193"/>
    </source>
</evidence>
<evidence type="ECO:0000259" key="13">
    <source>
        <dbReference type="PROSITE" id="PS51846"/>
    </source>
</evidence>
<keyword evidence="6 10" id="KW-1133">Transmembrane helix</keyword>
<comment type="similarity">
    <text evidence="2">Belongs to the UPF0053 family.</text>
</comment>
<dbReference type="NCBIfam" id="TIGR03520">
    <property type="entry name" value="GldE"/>
    <property type="match status" value="1"/>
</dbReference>
<dbReference type="GO" id="GO:0005886">
    <property type="term" value="C:plasma membrane"/>
    <property type="evidence" value="ECO:0007669"/>
    <property type="project" value="UniProtKB-SubCell"/>
</dbReference>
<evidence type="ECO:0000256" key="6">
    <source>
        <dbReference type="ARBA" id="ARBA00022989"/>
    </source>
</evidence>
<dbReference type="InterPro" id="IPR036318">
    <property type="entry name" value="FAD-bd_PCMH-like_sf"/>
</dbReference>
<feature type="domain" description="CBS" evidence="12">
    <location>
        <begin position="274"/>
        <end position="331"/>
    </location>
</feature>
<dbReference type="PROSITE" id="PS51371">
    <property type="entry name" value="CBS"/>
    <property type="match status" value="2"/>
</dbReference>
<dbReference type="InterPro" id="IPR000644">
    <property type="entry name" value="CBS_dom"/>
</dbReference>
<dbReference type="Pfam" id="PF01595">
    <property type="entry name" value="CNNM"/>
    <property type="match status" value="1"/>
</dbReference>
<dbReference type="SUPFAM" id="SSF56176">
    <property type="entry name" value="FAD-binding/transporter-associated domain-like"/>
    <property type="match status" value="1"/>
</dbReference>
<name>A0A4R1RSA3_9FLAO</name>
<dbReference type="PANTHER" id="PTHR22777:SF32">
    <property type="entry name" value="UPF0053 INNER MEMBRANE PROTEIN YFJD"/>
    <property type="match status" value="1"/>
</dbReference>
<keyword evidence="4 10" id="KW-0812">Transmembrane</keyword>
<evidence type="ECO:0000256" key="4">
    <source>
        <dbReference type="ARBA" id="ARBA00022692"/>
    </source>
</evidence>
<proteinExistence type="inferred from homology"/>
<evidence type="ECO:0000256" key="3">
    <source>
        <dbReference type="ARBA" id="ARBA00022475"/>
    </source>
</evidence>
<keyword evidence="15" id="KW-1185">Reference proteome</keyword>